<protein>
    <submittedName>
        <fullName evidence="2">SFRICE_018726</fullName>
    </submittedName>
</protein>
<gene>
    <name evidence="2" type="ORF">SFRICE_018726</name>
</gene>
<evidence type="ECO:0000313" key="2">
    <source>
        <dbReference type="EMBL" id="SOQ55706.1"/>
    </source>
</evidence>
<feature type="compositionally biased region" description="Basic residues" evidence="1">
    <location>
        <begin position="86"/>
        <end position="101"/>
    </location>
</feature>
<name>A0A2H1WRV6_SPOFR</name>
<evidence type="ECO:0000256" key="1">
    <source>
        <dbReference type="SAM" id="MobiDB-lite"/>
    </source>
</evidence>
<organism evidence="2">
    <name type="scientific">Spodoptera frugiperda</name>
    <name type="common">Fall armyworm</name>
    <dbReference type="NCBI Taxonomy" id="7108"/>
    <lineage>
        <taxon>Eukaryota</taxon>
        <taxon>Metazoa</taxon>
        <taxon>Ecdysozoa</taxon>
        <taxon>Arthropoda</taxon>
        <taxon>Hexapoda</taxon>
        <taxon>Insecta</taxon>
        <taxon>Pterygota</taxon>
        <taxon>Neoptera</taxon>
        <taxon>Endopterygota</taxon>
        <taxon>Lepidoptera</taxon>
        <taxon>Glossata</taxon>
        <taxon>Ditrysia</taxon>
        <taxon>Noctuoidea</taxon>
        <taxon>Noctuidae</taxon>
        <taxon>Amphipyrinae</taxon>
        <taxon>Spodoptera</taxon>
    </lineage>
</organism>
<proteinExistence type="predicted"/>
<sequence length="101" mass="10609">MVMANTALEGEEGNGIRASPDAARSNSNSWWGVKAESDDADSRCSYSSTSTPPPDADESRPQVVAARGDSIIAVANPALHAPHPPTHPHAHTPHPARNHSN</sequence>
<reference evidence="2" key="1">
    <citation type="submission" date="2016-07" db="EMBL/GenBank/DDBJ databases">
        <authorList>
            <person name="Bretaudeau A."/>
        </authorList>
    </citation>
    <scope>NUCLEOTIDE SEQUENCE</scope>
    <source>
        <strain evidence="2">Rice</strain>
        <tissue evidence="2">Whole body</tissue>
    </source>
</reference>
<accession>A0A2H1WRV6</accession>
<feature type="region of interest" description="Disordered" evidence="1">
    <location>
        <begin position="1"/>
        <end position="101"/>
    </location>
</feature>
<dbReference type="AlphaFoldDB" id="A0A2H1WRV6"/>
<dbReference type="EMBL" id="ODYU01010532">
    <property type="protein sequence ID" value="SOQ55706.1"/>
    <property type="molecule type" value="Genomic_DNA"/>
</dbReference>